<evidence type="ECO:0000313" key="5">
    <source>
        <dbReference type="Proteomes" id="UP000053961"/>
    </source>
</evidence>
<dbReference type="SUPFAM" id="SSF48452">
    <property type="entry name" value="TPR-like"/>
    <property type="match status" value="2"/>
</dbReference>
<dbReference type="InterPro" id="IPR019734">
    <property type="entry name" value="TPR_rpt"/>
</dbReference>
<evidence type="ECO:0000256" key="2">
    <source>
        <dbReference type="ARBA" id="ARBA00022803"/>
    </source>
</evidence>
<keyword evidence="2 3" id="KW-0802">TPR repeat</keyword>
<dbReference type="PROSITE" id="PS50293">
    <property type="entry name" value="TPR_REGION"/>
    <property type="match status" value="1"/>
</dbReference>
<evidence type="ECO:0000256" key="1">
    <source>
        <dbReference type="ARBA" id="ARBA00022737"/>
    </source>
</evidence>
<dbReference type="Gene3D" id="1.25.40.10">
    <property type="entry name" value="Tetratricopeptide repeat domain"/>
    <property type="match status" value="3"/>
</dbReference>
<dbReference type="Pfam" id="PF13432">
    <property type="entry name" value="TPR_16"/>
    <property type="match status" value="2"/>
</dbReference>
<dbReference type="PANTHER" id="PTHR44943">
    <property type="entry name" value="CELLULOSE SYNTHASE OPERON PROTEIN C"/>
    <property type="match status" value="1"/>
</dbReference>
<keyword evidence="1" id="KW-0677">Repeat</keyword>
<dbReference type="Proteomes" id="UP000053961">
    <property type="component" value="Unassembled WGS sequence"/>
</dbReference>
<gene>
    <name evidence="4" type="ORF">XE07_0761</name>
</gene>
<dbReference type="AlphaFoldDB" id="A0A101IKN9"/>
<feature type="repeat" description="TPR" evidence="3">
    <location>
        <begin position="160"/>
        <end position="193"/>
    </location>
</feature>
<sequence>MDGNYTRAWELKSAVLAQMGKNDEALEASKRARMSSAPSDTEMISHSWVSESFILRQMGRDDEFVAALENATTLDPKNYDAWILLGEALRGRGEYDRSLAAYDSLLSNIAPTSPPFLALVLIDKGSVLIDMDRYEEARDLYQQTIDLDFSDESPDQYYLGRAWIGEGVSLLRLGDYEDAQEAFNRSMEAEPLLADDAWGGIGDARMGLGSYEEALQAYDTALEIYPESVNAERGHAWKGKGDALMALGREEEALVAYQNATIAYDLAIERPDQARQSYPLNGEFWRSRGAVLEALGLEAQAEEAYGKAREMGYES</sequence>
<dbReference type="InterPro" id="IPR011990">
    <property type="entry name" value="TPR-like_helical_dom_sf"/>
</dbReference>
<dbReference type="EMBL" id="LGHB01000006">
    <property type="protein sequence ID" value="KUK96989.1"/>
    <property type="molecule type" value="Genomic_DNA"/>
</dbReference>
<dbReference type="SMART" id="SM00028">
    <property type="entry name" value="TPR"/>
    <property type="match status" value="7"/>
</dbReference>
<dbReference type="PROSITE" id="PS50005">
    <property type="entry name" value="TPR"/>
    <property type="match status" value="3"/>
</dbReference>
<protein>
    <submittedName>
        <fullName evidence="4">TPR-repeat protein</fullName>
    </submittedName>
</protein>
<feature type="repeat" description="TPR" evidence="3">
    <location>
        <begin position="195"/>
        <end position="228"/>
    </location>
</feature>
<dbReference type="PANTHER" id="PTHR44943:SF8">
    <property type="entry name" value="TPR REPEAT-CONTAINING PROTEIN MJ0263"/>
    <property type="match status" value="1"/>
</dbReference>
<evidence type="ECO:0000313" key="4">
    <source>
        <dbReference type="EMBL" id="KUK96989.1"/>
    </source>
</evidence>
<proteinExistence type="predicted"/>
<name>A0A101IKN9_9EURY</name>
<dbReference type="PATRIC" id="fig|301375.6.peg.1679"/>
<evidence type="ECO:0000256" key="3">
    <source>
        <dbReference type="PROSITE-ProRule" id="PRU00339"/>
    </source>
</evidence>
<accession>A0A101IKN9</accession>
<reference evidence="5" key="1">
    <citation type="journal article" date="2015" name="MBio">
        <title>Genome-Resolved Metagenomic Analysis Reveals Roles for Candidate Phyla and Other Microbial Community Members in Biogeochemical Transformations in Oil Reservoirs.</title>
        <authorList>
            <person name="Hu P."/>
            <person name="Tom L."/>
            <person name="Singh A."/>
            <person name="Thomas B.C."/>
            <person name="Baker B.J."/>
            <person name="Piceno Y.M."/>
            <person name="Andersen G.L."/>
            <person name="Banfield J.F."/>
        </authorList>
    </citation>
    <scope>NUCLEOTIDE SEQUENCE [LARGE SCALE GENOMIC DNA]</scope>
</reference>
<feature type="repeat" description="TPR" evidence="3">
    <location>
        <begin position="118"/>
        <end position="151"/>
    </location>
</feature>
<dbReference type="Pfam" id="PF13181">
    <property type="entry name" value="TPR_8"/>
    <property type="match status" value="1"/>
</dbReference>
<comment type="caution">
    <text evidence="4">The sequence shown here is derived from an EMBL/GenBank/DDBJ whole genome shotgun (WGS) entry which is preliminary data.</text>
</comment>
<organism evidence="4 5">
    <name type="scientific">Methanothrix harundinacea</name>
    <dbReference type="NCBI Taxonomy" id="301375"/>
    <lineage>
        <taxon>Archaea</taxon>
        <taxon>Methanobacteriati</taxon>
        <taxon>Methanobacteriota</taxon>
        <taxon>Stenosarchaea group</taxon>
        <taxon>Methanomicrobia</taxon>
        <taxon>Methanotrichales</taxon>
        <taxon>Methanotrichaceae</taxon>
        <taxon>Methanothrix</taxon>
    </lineage>
</organism>
<dbReference type="InterPro" id="IPR051685">
    <property type="entry name" value="Ycf3/AcsC/BcsC/TPR_MFPF"/>
</dbReference>